<dbReference type="RefSeq" id="WP_354600275.1">
    <property type="nucleotide sequence ID" value="NZ_JBEWZI010000005.1"/>
</dbReference>
<name>A0ABV2TKX4_9RHOO</name>
<gene>
    <name evidence="2" type="ORF">ABXR19_06405</name>
</gene>
<dbReference type="Pfam" id="PF07357">
    <property type="entry name" value="DRAT"/>
    <property type="match status" value="1"/>
</dbReference>
<dbReference type="EMBL" id="JBEWZI010000005">
    <property type="protein sequence ID" value="MET7013813.1"/>
    <property type="molecule type" value="Genomic_DNA"/>
</dbReference>
<evidence type="ECO:0000313" key="2">
    <source>
        <dbReference type="EMBL" id="MET7013813.1"/>
    </source>
</evidence>
<protein>
    <submittedName>
        <fullName evidence="2">NAD(+)--dinitrogen-reductase ADP-D-ribosyltransferase</fullName>
    </submittedName>
</protein>
<comment type="caution">
    <text evidence="2">The sequence shown here is derived from an EMBL/GenBank/DDBJ whole genome shotgun (WGS) entry which is preliminary data.</text>
</comment>
<dbReference type="Proteomes" id="UP001549691">
    <property type="component" value="Unassembled WGS sequence"/>
</dbReference>
<evidence type="ECO:0000256" key="1">
    <source>
        <dbReference type="SAM" id="MobiDB-lite"/>
    </source>
</evidence>
<feature type="region of interest" description="Disordered" evidence="1">
    <location>
        <begin position="25"/>
        <end position="55"/>
    </location>
</feature>
<proteinExistence type="predicted"/>
<organism evidence="2 3">
    <name type="scientific">Uliginosibacterium flavum</name>
    <dbReference type="NCBI Taxonomy" id="1396831"/>
    <lineage>
        <taxon>Bacteria</taxon>
        <taxon>Pseudomonadati</taxon>
        <taxon>Pseudomonadota</taxon>
        <taxon>Betaproteobacteria</taxon>
        <taxon>Rhodocyclales</taxon>
        <taxon>Zoogloeaceae</taxon>
        <taxon>Uliginosibacterium</taxon>
    </lineage>
</organism>
<accession>A0ABV2TKX4</accession>
<keyword evidence="3" id="KW-1185">Reference proteome</keyword>
<reference evidence="2 3" key="1">
    <citation type="submission" date="2024-07" db="EMBL/GenBank/DDBJ databases">
        <title>Uliginosibacterium flavum JJ3220;KACC:17644.</title>
        <authorList>
            <person name="Kim M.K."/>
        </authorList>
    </citation>
    <scope>NUCLEOTIDE SEQUENCE [LARGE SCALE GENOMIC DNA]</scope>
    <source>
        <strain evidence="2 3">KACC:17644</strain>
    </source>
</reference>
<sequence>MSETGNRVACDKQADLCRDSDKADRTIAGPSQVPGSCGGLPEAAGASGGSHPDNPTLPSWARLSINRCNLPAVILGSHTFQKNPAPLLIDGVAELHRDFFRMLHARDSEAERVQLFYDYMTMCFRLESLEDAGFAPGMAKSRGKLNYLKLIRGWHFNADSVEGAVLKAWVESRFGLLPRHHRAPIRDFSGDAYNLYLEQRATGLYNTNALEAQLDLVYTWTQLELARRHPEQTHFHLYRGVNRWEAHEFLGKKDGETLVLLNNVNSFSGDAERAGEFGDRVIATDVPFTKIICCAEVLPGKLQGEGEYLVIGGVYGVKGG</sequence>
<evidence type="ECO:0000313" key="3">
    <source>
        <dbReference type="Proteomes" id="UP001549691"/>
    </source>
</evidence>
<dbReference type="InterPro" id="IPR009953">
    <property type="entry name" value="DRA_trans"/>
</dbReference>